<reference evidence="1" key="1">
    <citation type="journal article" date="2020" name="Stud. Mycol.">
        <title>101 Dothideomycetes genomes: a test case for predicting lifestyles and emergence of pathogens.</title>
        <authorList>
            <person name="Haridas S."/>
            <person name="Albert R."/>
            <person name="Binder M."/>
            <person name="Bloem J."/>
            <person name="Labutti K."/>
            <person name="Salamov A."/>
            <person name="Andreopoulos B."/>
            <person name="Baker S."/>
            <person name="Barry K."/>
            <person name="Bills G."/>
            <person name="Bluhm B."/>
            <person name="Cannon C."/>
            <person name="Castanera R."/>
            <person name="Culley D."/>
            <person name="Daum C."/>
            <person name="Ezra D."/>
            <person name="Gonzalez J."/>
            <person name="Henrissat B."/>
            <person name="Kuo A."/>
            <person name="Liang C."/>
            <person name="Lipzen A."/>
            <person name="Lutzoni F."/>
            <person name="Magnuson J."/>
            <person name="Mondo S."/>
            <person name="Nolan M."/>
            <person name="Ohm R."/>
            <person name="Pangilinan J."/>
            <person name="Park H.-J."/>
            <person name="Ramirez L."/>
            <person name="Alfaro M."/>
            <person name="Sun H."/>
            <person name="Tritt A."/>
            <person name="Yoshinaga Y."/>
            <person name="Zwiers L.-H."/>
            <person name="Turgeon B."/>
            <person name="Goodwin S."/>
            <person name="Spatafora J."/>
            <person name="Crous P."/>
            <person name="Grigoriev I."/>
        </authorList>
    </citation>
    <scope>NUCLEOTIDE SEQUENCE</scope>
    <source>
        <strain evidence="1">ATCC 200398</strain>
    </source>
</reference>
<evidence type="ECO:0000313" key="1">
    <source>
        <dbReference type="EMBL" id="KAF2463447.1"/>
    </source>
</evidence>
<dbReference type="Proteomes" id="UP000799755">
    <property type="component" value="Unassembled WGS sequence"/>
</dbReference>
<protein>
    <submittedName>
        <fullName evidence="1">Uncharacterized protein</fullName>
    </submittedName>
</protein>
<dbReference type="EMBL" id="MU003550">
    <property type="protein sequence ID" value="KAF2463447.1"/>
    <property type="molecule type" value="Genomic_DNA"/>
</dbReference>
<proteinExistence type="predicted"/>
<comment type="caution">
    <text evidence="1">The sequence shown here is derived from an EMBL/GenBank/DDBJ whole genome shotgun (WGS) entry which is preliminary data.</text>
</comment>
<organism evidence="1 2">
    <name type="scientific">Lindgomyces ingoldianus</name>
    <dbReference type="NCBI Taxonomy" id="673940"/>
    <lineage>
        <taxon>Eukaryota</taxon>
        <taxon>Fungi</taxon>
        <taxon>Dikarya</taxon>
        <taxon>Ascomycota</taxon>
        <taxon>Pezizomycotina</taxon>
        <taxon>Dothideomycetes</taxon>
        <taxon>Pleosporomycetidae</taxon>
        <taxon>Pleosporales</taxon>
        <taxon>Lindgomycetaceae</taxon>
        <taxon>Lindgomyces</taxon>
    </lineage>
</organism>
<accession>A0ACB6QBF0</accession>
<evidence type="ECO:0000313" key="2">
    <source>
        <dbReference type="Proteomes" id="UP000799755"/>
    </source>
</evidence>
<gene>
    <name evidence="1" type="ORF">BDR25DRAFT_383717</name>
</gene>
<name>A0ACB6QBF0_9PLEO</name>
<keyword evidence="2" id="KW-1185">Reference proteome</keyword>
<sequence length="465" mass="52365">MATSKLPLNEDHELRNLGSQESDASELQQYCQYLKQKFGILSSSASYYNQLENSLRGSGRSGFQDVKCVELTPLNGKGSDITSAICPVRFGSPNNDPKVCILEGFPSPGCLAALANRYDVRPELFIGHLGPQQCQSYGSRWHTLPTVPTRRQNIVHIHMVSLGRFTTTKVRINTEEKLLKRRAIVDQAIHAYQQRLFEQKRFAVDYNAPAFDRRTSERLSEIQFGTAPQTFHPIIDMMRVLAPEVSLLRLDPLYLLLRLLQAASLSLAEVLNVMEQDIERCHSFPTEQSVESLKRLQFNISLIDRFTGFLNTNLEVVKTRGWILGPDASPRMNELRTALQVDYEYLLSRGTTLMKRCEVGSGIVVSTTGVLESQKSIAQSERVHQLTALGLFFIPAQFVASLFGMNVKELTGYPGIWTYFATAVPLTILSFWATSKAFQPHIGIPPLRYGFRRSFPARRTALTNV</sequence>